<dbReference type="Proteomes" id="UP001152049">
    <property type="component" value="Unassembled WGS sequence"/>
</dbReference>
<proteinExistence type="predicted"/>
<evidence type="ECO:0000313" key="3">
    <source>
        <dbReference type="Proteomes" id="UP001152049"/>
    </source>
</evidence>
<accession>A0A9W8VGW6</accession>
<dbReference type="EMBL" id="JAOQAZ010000007">
    <property type="protein sequence ID" value="KAJ4265101.1"/>
    <property type="molecule type" value="Genomic_DNA"/>
</dbReference>
<dbReference type="OrthoDB" id="5069016at2759"/>
<dbReference type="AlphaFoldDB" id="A0A9W8VGW6"/>
<gene>
    <name evidence="2" type="ORF">NW762_005347</name>
</gene>
<evidence type="ECO:0000313" key="2">
    <source>
        <dbReference type="EMBL" id="KAJ4265101.1"/>
    </source>
</evidence>
<feature type="region of interest" description="Disordered" evidence="1">
    <location>
        <begin position="1"/>
        <end position="22"/>
    </location>
</feature>
<sequence>MADKKASNPQTPDSSSRAKVGALVRGRFSGSYPVSNTNPSPIDLPSINPYCAHLVSAFVPELRSNFFPNDTSVTNIQAPLNSQASSDKPIPSDDRSSPSSNQSDDPKPEGSTGPQWINMLAGPGFAQENRRVYSINGKLSQELSRDEPIQCIHNNPTKLGRGNQYNRNLFVFKGDTTGAVVPDMTGDRWINGKVLPYPDLEQDAGILGTQFNGVEIRYEEAGDAGEQGK</sequence>
<feature type="compositionally biased region" description="Polar residues" evidence="1">
    <location>
        <begin position="7"/>
        <end position="17"/>
    </location>
</feature>
<keyword evidence="3" id="KW-1185">Reference proteome</keyword>
<reference evidence="2" key="1">
    <citation type="submission" date="2022-09" db="EMBL/GenBank/DDBJ databases">
        <title>Fusarium specimens isolated from Avocado Roots.</title>
        <authorList>
            <person name="Stajich J."/>
            <person name="Roper C."/>
            <person name="Heimlech-Rivalta G."/>
        </authorList>
    </citation>
    <scope>NUCLEOTIDE SEQUENCE</scope>
    <source>
        <strain evidence="2">CF00136</strain>
    </source>
</reference>
<feature type="region of interest" description="Disordered" evidence="1">
    <location>
        <begin position="79"/>
        <end position="120"/>
    </location>
</feature>
<evidence type="ECO:0000256" key="1">
    <source>
        <dbReference type="SAM" id="MobiDB-lite"/>
    </source>
</evidence>
<name>A0A9W8VGW6_9HYPO</name>
<comment type="caution">
    <text evidence="2">The sequence shown here is derived from an EMBL/GenBank/DDBJ whole genome shotgun (WGS) entry which is preliminary data.</text>
</comment>
<organism evidence="2 3">
    <name type="scientific">Fusarium torreyae</name>
    <dbReference type="NCBI Taxonomy" id="1237075"/>
    <lineage>
        <taxon>Eukaryota</taxon>
        <taxon>Fungi</taxon>
        <taxon>Dikarya</taxon>
        <taxon>Ascomycota</taxon>
        <taxon>Pezizomycotina</taxon>
        <taxon>Sordariomycetes</taxon>
        <taxon>Hypocreomycetidae</taxon>
        <taxon>Hypocreales</taxon>
        <taxon>Nectriaceae</taxon>
        <taxon>Fusarium</taxon>
    </lineage>
</organism>
<protein>
    <submittedName>
        <fullName evidence="2">Uncharacterized protein</fullName>
    </submittedName>
</protein>